<dbReference type="NCBIfam" id="TIGR00621">
    <property type="entry name" value="ssb"/>
    <property type="match status" value="1"/>
</dbReference>
<dbReference type="Pfam" id="PF00436">
    <property type="entry name" value="SSB"/>
    <property type="match status" value="1"/>
</dbReference>
<dbReference type="Proteomes" id="UP000275076">
    <property type="component" value="Unassembled WGS sequence"/>
</dbReference>
<dbReference type="AlphaFoldDB" id="A0A3R9QWV7"/>
<organism evidence="5 6">
    <name type="scientific">Salibacterium salarium</name>
    <dbReference type="NCBI Taxonomy" id="284579"/>
    <lineage>
        <taxon>Bacteria</taxon>
        <taxon>Bacillati</taxon>
        <taxon>Bacillota</taxon>
        <taxon>Bacilli</taxon>
        <taxon>Bacillales</taxon>
        <taxon>Bacillaceae</taxon>
    </lineage>
</organism>
<keyword evidence="1 2" id="KW-0238">DNA-binding</keyword>
<dbReference type="OrthoDB" id="9809878at2"/>
<dbReference type="HAMAP" id="MF_00984">
    <property type="entry name" value="SSB"/>
    <property type="match status" value="1"/>
</dbReference>
<dbReference type="GO" id="GO:0006260">
    <property type="term" value="P:DNA replication"/>
    <property type="evidence" value="ECO:0007669"/>
    <property type="project" value="InterPro"/>
</dbReference>
<proteinExistence type="inferred from homology"/>
<dbReference type="PANTHER" id="PTHR10302:SF27">
    <property type="entry name" value="SINGLE-STRANDED DNA-BINDING PROTEIN"/>
    <property type="match status" value="1"/>
</dbReference>
<dbReference type="PROSITE" id="PS50935">
    <property type="entry name" value="SSB"/>
    <property type="match status" value="1"/>
</dbReference>
<gene>
    <name evidence="5" type="ORF">D7Z54_00905</name>
</gene>
<comment type="subunit">
    <text evidence="2">Homotetramer.</text>
</comment>
<dbReference type="Gene3D" id="2.40.50.140">
    <property type="entry name" value="Nucleic acid-binding proteins"/>
    <property type="match status" value="1"/>
</dbReference>
<keyword evidence="6" id="KW-1185">Reference proteome</keyword>
<dbReference type="RefSeq" id="WP_125553528.1">
    <property type="nucleotide sequence ID" value="NZ_RBVX01000001.1"/>
</dbReference>
<evidence type="ECO:0000256" key="1">
    <source>
        <dbReference type="ARBA" id="ARBA00023125"/>
    </source>
</evidence>
<protein>
    <recommendedName>
        <fullName evidence="2 3">Single-stranded DNA-binding protein</fullName>
        <shortName evidence="2">SSB</shortName>
    </recommendedName>
</protein>
<dbReference type="PANTHER" id="PTHR10302">
    <property type="entry name" value="SINGLE-STRANDED DNA-BINDING PROTEIN"/>
    <property type="match status" value="1"/>
</dbReference>
<feature type="compositionally biased region" description="Polar residues" evidence="4">
    <location>
        <begin position="126"/>
        <end position="140"/>
    </location>
</feature>
<evidence type="ECO:0000256" key="2">
    <source>
        <dbReference type="HAMAP-Rule" id="MF_00984"/>
    </source>
</evidence>
<accession>A0A3R9QWV7</accession>
<dbReference type="EMBL" id="RBVX01000001">
    <property type="protein sequence ID" value="RSL35165.1"/>
    <property type="molecule type" value="Genomic_DNA"/>
</dbReference>
<sequence>MFNQVTLVGRFTRDPELMHTKDGTAVCNFTLAVQRSFRNIQGDFDADFVPITVWRKQAENTALYCHKGALVGVNGRVNTRIYENKDQKKVQVVEVNADQIRFLKVNNNNTAAPPPTKTEEKPLQPIQPNQVATINEPNNA</sequence>
<comment type="caution">
    <text evidence="2">Lacks conserved residue(s) required for the propagation of feature annotation.</text>
</comment>
<dbReference type="GO" id="GO:0003697">
    <property type="term" value="F:single-stranded DNA binding"/>
    <property type="evidence" value="ECO:0007669"/>
    <property type="project" value="UniProtKB-UniRule"/>
</dbReference>
<name>A0A3R9QWV7_9BACI</name>
<dbReference type="SUPFAM" id="SSF50249">
    <property type="entry name" value="Nucleic acid-binding proteins"/>
    <property type="match status" value="1"/>
</dbReference>
<dbReference type="GO" id="GO:0009295">
    <property type="term" value="C:nucleoid"/>
    <property type="evidence" value="ECO:0007669"/>
    <property type="project" value="TreeGrafter"/>
</dbReference>
<dbReference type="PIRSF" id="PIRSF002070">
    <property type="entry name" value="SSB"/>
    <property type="match status" value="1"/>
</dbReference>
<dbReference type="InterPro" id="IPR012340">
    <property type="entry name" value="NA-bd_OB-fold"/>
</dbReference>
<dbReference type="CDD" id="cd04496">
    <property type="entry name" value="SSB_OBF"/>
    <property type="match status" value="1"/>
</dbReference>
<evidence type="ECO:0000313" key="6">
    <source>
        <dbReference type="Proteomes" id="UP000275076"/>
    </source>
</evidence>
<comment type="caution">
    <text evidence="5">The sequence shown here is derived from an EMBL/GenBank/DDBJ whole genome shotgun (WGS) entry which is preliminary data.</text>
</comment>
<evidence type="ECO:0000313" key="5">
    <source>
        <dbReference type="EMBL" id="RSL35165.1"/>
    </source>
</evidence>
<dbReference type="InterPro" id="IPR011344">
    <property type="entry name" value="ssDNA-bd"/>
</dbReference>
<dbReference type="InterPro" id="IPR000424">
    <property type="entry name" value="Primosome_PriB/ssb"/>
</dbReference>
<evidence type="ECO:0000256" key="4">
    <source>
        <dbReference type="SAM" id="MobiDB-lite"/>
    </source>
</evidence>
<evidence type="ECO:0000256" key="3">
    <source>
        <dbReference type="PIRNR" id="PIRNR002070"/>
    </source>
</evidence>
<feature type="region of interest" description="Disordered" evidence="4">
    <location>
        <begin position="105"/>
        <end position="140"/>
    </location>
</feature>
<reference evidence="5 6" key="1">
    <citation type="submission" date="2018-10" db="EMBL/GenBank/DDBJ databases">
        <title>Draft genome sequence of Bacillus salarius IM0101, isolated from a hypersaline soil in Inner Mongolia, China.</title>
        <authorList>
            <person name="Yamprayoonswat W."/>
            <person name="Boonvisut S."/>
            <person name="Jumpathong W."/>
            <person name="Sittihan S."/>
            <person name="Ruangsuj P."/>
            <person name="Wanthongcharoen S."/>
            <person name="Thongpramul N."/>
            <person name="Pimmason S."/>
            <person name="Yu B."/>
            <person name="Yasawong M."/>
        </authorList>
    </citation>
    <scope>NUCLEOTIDE SEQUENCE [LARGE SCALE GENOMIC DNA]</scope>
    <source>
        <strain evidence="5 6">IM0101</strain>
    </source>
</reference>